<proteinExistence type="predicted"/>
<dbReference type="SMART" id="SM00915">
    <property type="entry name" value="Jacalin"/>
    <property type="match status" value="1"/>
</dbReference>
<keyword evidence="5" id="KW-1185">Reference proteome</keyword>
<dbReference type="OrthoDB" id="410044at2759"/>
<dbReference type="PROSITE" id="PS51752">
    <property type="entry name" value="JACALIN_LECTIN"/>
    <property type="match status" value="1"/>
</dbReference>
<sequence length="210" mass="23609">MAFEKDGQIYIRLKERGCQNSSDKSWDDGATGRIKHIFIWHDKYERIIHGIQTTYERKGEVVISKMHGGNQGNFETITPNKPLTWMSGYYGSYCVERELFVDEEEAPWNYYKVITSLKFGNQEESYGPFGFDDGTPFFFRGNTEIVGFHGSSNDEYFGYVSTIGLYIKTGAVAILGNTSSASTTQIGSLDDDEAEEKSVASSKANESNIC</sequence>
<dbReference type="Gene3D" id="2.100.10.30">
    <property type="entry name" value="Jacalin-like lectin domain"/>
    <property type="match status" value="1"/>
</dbReference>
<dbReference type="SUPFAM" id="SSF51101">
    <property type="entry name" value="Mannose-binding lectins"/>
    <property type="match status" value="1"/>
</dbReference>
<dbReference type="InterPro" id="IPR036404">
    <property type="entry name" value="Jacalin-like_lectin_dom_sf"/>
</dbReference>
<evidence type="ECO:0000259" key="3">
    <source>
        <dbReference type="PROSITE" id="PS51752"/>
    </source>
</evidence>
<feature type="compositionally biased region" description="Polar residues" evidence="2">
    <location>
        <begin position="199"/>
        <end position="210"/>
    </location>
</feature>
<protein>
    <recommendedName>
        <fullName evidence="3">Jacalin-type lectin domain-containing protein</fullName>
    </recommendedName>
</protein>
<dbReference type="AlphaFoldDB" id="A0A835UHS5"/>
<dbReference type="InterPro" id="IPR001229">
    <property type="entry name" value="Jacalin-like_lectin_dom"/>
</dbReference>
<evidence type="ECO:0000256" key="2">
    <source>
        <dbReference type="SAM" id="MobiDB-lite"/>
    </source>
</evidence>
<dbReference type="Proteomes" id="UP000636800">
    <property type="component" value="Chromosome 10"/>
</dbReference>
<name>A0A835UHS5_VANPL</name>
<dbReference type="Pfam" id="PF01419">
    <property type="entry name" value="Jacalin"/>
    <property type="match status" value="1"/>
</dbReference>
<dbReference type="PANTHER" id="PTHR47293:SF15">
    <property type="entry name" value="JACALIN-RELATED LECTIN 19"/>
    <property type="match status" value="1"/>
</dbReference>
<evidence type="ECO:0000256" key="1">
    <source>
        <dbReference type="ARBA" id="ARBA00022734"/>
    </source>
</evidence>
<feature type="region of interest" description="Disordered" evidence="2">
    <location>
        <begin position="183"/>
        <end position="210"/>
    </location>
</feature>
<reference evidence="4 5" key="1">
    <citation type="journal article" date="2020" name="Nat. Food">
        <title>A phased Vanilla planifolia genome enables genetic improvement of flavour and production.</title>
        <authorList>
            <person name="Hasing T."/>
            <person name="Tang H."/>
            <person name="Brym M."/>
            <person name="Khazi F."/>
            <person name="Huang T."/>
            <person name="Chambers A.H."/>
        </authorList>
    </citation>
    <scope>NUCLEOTIDE SEQUENCE [LARGE SCALE GENOMIC DNA]</scope>
    <source>
        <tissue evidence="4">Leaf</tissue>
    </source>
</reference>
<gene>
    <name evidence="4" type="ORF">HPP92_019668</name>
</gene>
<accession>A0A835UHS5</accession>
<keyword evidence="1" id="KW-0430">Lectin</keyword>
<organism evidence="4 5">
    <name type="scientific">Vanilla planifolia</name>
    <name type="common">Vanilla</name>
    <dbReference type="NCBI Taxonomy" id="51239"/>
    <lineage>
        <taxon>Eukaryota</taxon>
        <taxon>Viridiplantae</taxon>
        <taxon>Streptophyta</taxon>
        <taxon>Embryophyta</taxon>
        <taxon>Tracheophyta</taxon>
        <taxon>Spermatophyta</taxon>
        <taxon>Magnoliopsida</taxon>
        <taxon>Liliopsida</taxon>
        <taxon>Asparagales</taxon>
        <taxon>Orchidaceae</taxon>
        <taxon>Vanilloideae</taxon>
        <taxon>Vanilleae</taxon>
        <taxon>Vanilla</taxon>
    </lineage>
</organism>
<dbReference type="EMBL" id="JADCNL010000010">
    <property type="protein sequence ID" value="KAG0463599.1"/>
    <property type="molecule type" value="Genomic_DNA"/>
</dbReference>
<dbReference type="GO" id="GO:0030246">
    <property type="term" value="F:carbohydrate binding"/>
    <property type="evidence" value="ECO:0007669"/>
    <property type="project" value="UniProtKB-KW"/>
</dbReference>
<evidence type="ECO:0000313" key="4">
    <source>
        <dbReference type="EMBL" id="KAG0463599.1"/>
    </source>
</evidence>
<evidence type="ECO:0000313" key="5">
    <source>
        <dbReference type="Proteomes" id="UP000636800"/>
    </source>
</evidence>
<comment type="caution">
    <text evidence="4">The sequence shown here is derived from an EMBL/GenBank/DDBJ whole genome shotgun (WGS) entry which is preliminary data.</text>
</comment>
<feature type="domain" description="Jacalin-type lectin" evidence="3">
    <location>
        <begin position="10"/>
        <end position="169"/>
    </location>
</feature>
<dbReference type="PANTHER" id="PTHR47293">
    <property type="entry name" value="JACALIN-RELATED LECTIN 3"/>
    <property type="match status" value="1"/>
</dbReference>